<accession>A0A0A9GQC3</accession>
<name>A0A0A9GQC3_ARUDO</name>
<protein>
    <submittedName>
        <fullName evidence="1">Uncharacterized protein</fullName>
    </submittedName>
</protein>
<dbReference type="EMBL" id="GBRH01173135">
    <property type="protein sequence ID" value="JAE24761.1"/>
    <property type="molecule type" value="Transcribed_RNA"/>
</dbReference>
<reference evidence="1" key="2">
    <citation type="journal article" date="2015" name="Data Brief">
        <title>Shoot transcriptome of the giant reed, Arundo donax.</title>
        <authorList>
            <person name="Barrero R.A."/>
            <person name="Guerrero F.D."/>
            <person name="Moolhuijzen P."/>
            <person name="Goolsby J.A."/>
            <person name="Tidwell J."/>
            <person name="Bellgard S.E."/>
            <person name="Bellgard M.I."/>
        </authorList>
    </citation>
    <scope>NUCLEOTIDE SEQUENCE</scope>
    <source>
        <tissue evidence="1">Shoot tissue taken approximately 20 cm above the soil surface</tissue>
    </source>
</reference>
<proteinExistence type="predicted"/>
<organism evidence="1">
    <name type="scientific">Arundo donax</name>
    <name type="common">Giant reed</name>
    <name type="synonym">Donax arundinaceus</name>
    <dbReference type="NCBI Taxonomy" id="35708"/>
    <lineage>
        <taxon>Eukaryota</taxon>
        <taxon>Viridiplantae</taxon>
        <taxon>Streptophyta</taxon>
        <taxon>Embryophyta</taxon>
        <taxon>Tracheophyta</taxon>
        <taxon>Spermatophyta</taxon>
        <taxon>Magnoliopsida</taxon>
        <taxon>Liliopsida</taxon>
        <taxon>Poales</taxon>
        <taxon>Poaceae</taxon>
        <taxon>PACMAD clade</taxon>
        <taxon>Arundinoideae</taxon>
        <taxon>Arundineae</taxon>
        <taxon>Arundo</taxon>
    </lineage>
</organism>
<evidence type="ECO:0000313" key="1">
    <source>
        <dbReference type="EMBL" id="JAE24761.1"/>
    </source>
</evidence>
<reference evidence="1" key="1">
    <citation type="submission" date="2014-09" db="EMBL/GenBank/DDBJ databases">
        <authorList>
            <person name="Magalhaes I.L.F."/>
            <person name="Oliveira U."/>
            <person name="Santos F.R."/>
            <person name="Vidigal T.H.D.A."/>
            <person name="Brescovit A.D."/>
            <person name="Santos A.J."/>
        </authorList>
    </citation>
    <scope>NUCLEOTIDE SEQUENCE</scope>
    <source>
        <tissue evidence="1">Shoot tissue taken approximately 20 cm above the soil surface</tissue>
    </source>
</reference>
<dbReference type="AlphaFoldDB" id="A0A0A9GQC3"/>
<sequence>MWYQSALLHLHQSVYRVFDTAICKLNQVFNTRQDLSISDADGKFSGKASGKQTKKIQELKLCSLGIKNYVNF</sequence>